<comment type="caution">
    <text evidence="1">The sequence shown here is derived from an EMBL/GenBank/DDBJ whole genome shotgun (WGS) entry which is preliminary data.</text>
</comment>
<dbReference type="RefSeq" id="WP_163606600.1">
    <property type="nucleotide sequence ID" value="NZ_JAABOO010000002.1"/>
</dbReference>
<organism evidence="1 2">
    <name type="scientific">Leptobacterium flavescens</name>
    <dbReference type="NCBI Taxonomy" id="472055"/>
    <lineage>
        <taxon>Bacteria</taxon>
        <taxon>Pseudomonadati</taxon>
        <taxon>Bacteroidota</taxon>
        <taxon>Flavobacteriia</taxon>
        <taxon>Flavobacteriales</taxon>
        <taxon>Flavobacteriaceae</taxon>
        <taxon>Leptobacterium</taxon>
    </lineage>
</organism>
<accession>A0A6P0UK15</accession>
<reference evidence="1 2" key="1">
    <citation type="submission" date="2020-01" db="EMBL/GenBank/DDBJ databases">
        <title>Leptobacterium flavescens.</title>
        <authorList>
            <person name="Wang G."/>
        </authorList>
    </citation>
    <scope>NUCLEOTIDE SEQUENCE [LARGE SCALE GENOMIC DNA]</scope>
    <source>
        <strain evidence="1 2">KCTC 22160</strain>
    </source>
</reference>
<protein>
    <submittedName>
        <fullName evidence="1">Uncharacterized protein</fullName>
    </submittedName>
</protein>
<dbReference type="AlphaFoldDB" id="A0A6P0UK15"/>
<keyword evidence="2" id="KW-1185">Reference proteome</keyword>
<gene>
    <name evidence="1" type="ORF">GWK08_08960</name>
</gene>
<dbReference type="Proteomes" id="UP000468581">
    <property type="component" value="Unassembled WGS sequence"/>
</dbReference>
<evidence type="ECO:0000313" key="1">
    <source>
        <dbReference type="EMBL" id="NER13564.1"/>
    </source>
</evidence>
<proteinExistence type="predicted"/>
<evidence type="ECO:0000313" key="2">
    <source>
        <dbReference type="Proteomes" id="UP000468581"/>
    </source>
</evidence>
<name>A0A6P0UK15_9FLAO</name>
<sequence length="130" mass="15231">MKSLKQDFIISELDKEFVKEYKGESNYLDIIDPEDTSLGLCWKFQYLHVCIEKVTPTKVMLVIKLLGVNIGRFVLTKKNTTIKIKENIGGDFARVEVEISANFQKREIRAKGRMCKLFVCHNFEQRILKW</sequence>
<dbReference type="EMBL" id="JAABOO010000002">
    <property type="protein sequence ID" value="NER13564.1"/>
    <property type="molecule type" value="Genomic_DNA"/>
</dbReference>